<dbReference type="Gene3D" id="3.30.70.2520">
    <property type="match status" value="1"/>
</dbReference>
<feature type="domain" description="FAD-binding PCMH-type" evidence="3">
    <location>
        <begin position="17"/>
        <end position="183"/>
    </location>
</feature>
<dbReference type="PIRSF" id="PIRSF000136">
    <property type="entry name" value="LGO_GLO"/>
    <property type="match status" value="1"/>
</dbReference>
<dbReference type="Pfam" id="PF01565">
    <property type="entry name" value="FAD_binding_4"/>
    <property type="match status" value="1"/>
</dbReference>
<dbReference type="Gene3D" id="3.30.43.10">
    <property type="entry name" value="Uridine Diphospho-n-acetylenolpyruvylglucosamine Reductase, domain 2"/>
    <property type="match status" value="1"/>
</dbReference>
<gene>
    <name evidence="4" type="ORF">GCM10023188_27930</name>
</gene>
<protein>
    <submittedName>
        <fullName evidence="4">FAD-binding protein</fullName>
    </submittedName>
</protein>
<keyword evidence="1" id="KW-0274">FAD</keyword>
<dbReference type="Gene3D" id="3.30.465.10">
    <property type="match status" value="1"/>
</dbReference>
<dbReference type="Gene3D" id="1.10.45.10">
    <property type="entry name" value="Vanillyl-alcohol Oxidase, Chain A, domain 4"/>
    <property type="match status" value="1"/>
</dbReference>
<dbReference type="InterPro" id="IPR016169">
    <property type="entry name" value="FAD-bd_PCMH_sub2"/>
</dbReference>
<dbReference type="PROSITE" id="PS51387">
    <property type="entry name" value="FAD_PCMH"/>
    <property type="match status" value="1"/>
</dbReference>
<keyword evidence="5" id="KW-1185">Reference proteome</keyword>
<organism evidence="4 5">
    <name type="scientific">Pontibacter saemangeumensis</name>
    <dbReference type="NCBI Taxonomy" id="1084525"/>
    <lineage>
        <taxon>Bacteria</taxon>
        <taxon>Pseudomonadati</taxon>
        <taxon>Bacteroidota</taxon>
        <taxon>Cytophagia</taxon>
        <taxon>Cytophagales</taxon>
        <taxon>Hymenobacteraceae</taxon>
        <taxon>Pontibacter</taxon>
    </lineage>
</organism>
<keyword evidence="2" id="KW-0560">Oxidoreductase</keyword>
<dbReference type="PANTHER" id="PTHR43762">
    <property type="entry name" value="L-GULONOLACTONE OXIDASE"/>
    <property type="match status" value="1"/>
</dbReference>
<dbReference type="InterPro" id="IPR010031">
    <property type="entry name" value="FAD_lactone_oxidase-like"/>
</dbReference>
<dbReference type="InterPro" id="IPR016171">
    <property type="entry name" value="Vanillyl_alc_oxidase_C-sub2"/>
</dbReference>
<name>A0ABP8LTW4_9BACT</name>
<sequence>MQIMSSDMNHKNWAGNIAYSTGHIHYPTSIEQVQEIVRKSAKVKALGSRHSFNRIADSTADHISLGALNNVISLDESSRTVTVGGGMRYGELAPYLQEKGYALPNLASLPHISIVGACATATHGSGLQNGNLATAVSGMEFITASGEAVTISGKEDGELLKGAVVNLGAIGIVTKVTLNLQPAFQMKQVVYRNLPMEALETNFRAIMESGYSVSLFTTWENKNINQVWIKSVEDGSASAAAPEFFGARLATHDLHPLENLSAAHATAQMGVSGAWYERLPHFKMGFQPSAGEELQSEYFVPVEHAYEAMSALEELQARITPHLFVSEIRAIAADELWMSPCYGQACIAFHFTWKQEWDAVRRILPLIEQVLAPYNARPHWGKLFTMAPPVVQARFSRLSYFRQLVQQYDPDGKFRNAFLMHHLYCD</sequence>
<evidence type="ECO:0000256" key="1">
    <source>
        <dbReference type="ARBA" id="ARBA00022827"/>
    </source>
</evidence>
<dbReference type="InterPro" id="IPR007173">
    <property type="entry name" value="ALO_C"/>
</dbReference>
<evidence type="ECO:0000256" key="2">
    <source>
        <dbReference type="ARBA" id="ARBA00023002"/>
    </source>
</evidence>
<dbReference type="Pfam" id="PF04030">
    <property type="entry name" value="ALO"/>
    <property type="match status" value="1"/>
</dbReference>
<dbReference type="InterPro" id="IPR036318">
    <property type="entry name" value="FAD-bd_PCMH-like_sf"/>
</dbReference>
<dbReference type="InterPro" id="IPR016167">
    <property type="entry name" value="FAD-bd_PCMH_sub1"/>
</dbReference>
<dbReference type="SUPFAM" id="SSF56176">
    <property type="entry name" value="FAD-binding/transporter-associated domain-like"/>
    <property type="match status" value="1"/>
</dbReference>
<comment type="caution">
    <text evidence="4">The sequence shown here is derived from an EMBL/GenBank/DDBJ whole genome shotgun (WGS) entry which is preliminary data.</text>
</comment>
<dbReference type="PANTHER" id="PTHR43762:SF1">
    <property type="entry name" value="D-ARABINONO-1,4-LACTONE OXIDASE"/>
    <property type="match status" value="1"/>
</dbReference>
<dbReference type="EMBL" id="BAABHC010000016">
    <property type="protein sequence ID" value="GAA4435724.1"/>
    <property type="molecule type" value="Genomic_DNA"/>
</dbReference>
<dbReference type="InterPro" id="IPR006094">
    <property type="entry name" value="Oxid_FAD_bind_N"/>
</dbReference>
<accession>A0ABP8LTW4</accession>
<reference evidence="5" key="1">
    <citation type="journal article" date="2019" name="Int. J. Syst. Evol. Microbiol.">
        <title>The Global Catalogue of Microorganisms (GCM) 10K type strain sequencing project: providing services to taxonomists for standard genome sequencing and annotation.</title>
        <authorList>
            <consortium name="The Broad Institute Genomics Platform"/>
            <consortium name="The Broad Institute Genome Sequencing Center for Infectious Disease"/>
            <person name="Wu L."/>
            <person name="Ma J."/>
        </authorList>
    </citation>
    <scope>NUCLEOTIDE SEQUENCE [LARGE SCALE GENOMIC DNA]</scope>
    <source>
        <strain evidence="5">JCM 17926</strain>
    </source>
</reference>
<evidence type="ECO:0000313" key="5">
    <source>
        <dbReference type="Proteomes" id="UP001500552"/>
    </source>
</evidence>
<keyword evidence="1" id="KW-0285">Flavoprotein</keyword>
<evidence type="ECO:0000313" key="4">
    <source>
        <dbReference type="EMBL" id="GAA4435724.1"/>
    </source>
</evidence>
<dbReference type="InterPro" id="IPR016166">
    <property type="entry name" value="FAD-bd_PCMH"/>
</dbReference>
<dbReference type="Proteomes" id="UP001500552">
    <property type="component" value="Unassembled WGS sequence"/>
</dbReference>
<dbReference type="Gene3D" id="3.30.70.2530">
    <property type="match status" value="1"/>
</dbReference>
<proteinExistence type="predicted"/>
<evidence type="ECO:0000259" key="3">
    <source>
        <dbReference type="PROSITE" id="PS51387"/>
    </source>
</evidence>